<accession>A0A562IYY4</accession>
<gene>
    <name evidence="1" type="ORF">LX59_01183</name>
</gene>
<sequence>MHSDNFRGAVLEPDINDLEGMLSRYKFWVKHPPNIMPSDIRAFAEDQKRRRNIRGDIFDPKVIKALSKGVIRDKGRVPEKYSDPDRGMTVFLLWYHYHLDEEFNKKSKQINEPQYDNRAKEVADSIRSKYKKLKQHQPDLQFKVPNARQAHDLIKDFESNGFCSIPDGCTDAARRDIDEENFNAAKVYALYVLDGLGKTHDEIEQMKLDKAVEILNFWYGQKSPD</sequence>
<dbReference type="AlphaFoldDB" id="A0A562IYY4"/>
<dbReference type="EMBL" id="VLKG01000003">
    <property type="protein sequence ID" value="TWH76261.1"/>
    <property type="molecule type" value="Genomic_DNA"/>
</dbReference>
<protein>
    <submittedName>
        <fullName evidence="1">Uncharacterized protein</fullName>
    </submittedName>
</protein>
<evidence type="ECO:0000313" key="2">
    <source>
        <dbReference type="Proteomes" id="UP000319627"/>
    </source>
</evidence>
<evidence type="ECO:0000313" key="1">
    <source>
        <dbReference type="EMBL" id="TWH76261.1"/>
    </source>
</evidence>
<organism evidence="1 2">
    <name type="scientific">Azomonas agilis</name>
    <dbReference type="NCBI Taxonomy" id="116849"/>
    <lineage>
        <taxon>Bacteria</taxon>
        <taxon>Pseudomonadati</taxon>
        <taxon>Pseudomonadota</taxon>
        <taxon>Gammaproteobacteria</taxon>
        <taxon>Pseudomonadales</taxon>
        <taxon>Pseudomonadaceae</taxon>
        <taxon>Azomonas</taxon>
    </lineage>
</organism>
<proteinExistence type="predicted"/>
<keyword evidence="2" id="KW-1185">Reference proteome</keyword>
<name>A0A562IYY4_9GAMM</name>
<comment type="caution">
    <text evidence="1">The sequence shown here is derived from an EMBL/GenBank/DDBJ whole genome shotgun (WGS) entry which is preliminary data.</text>
</comment>
<reference evidence="1 2" key="1">
    <citation type="submission" date="2019-07" db="EMBL/GenBank/DDBJ databases">
        <title>Genomic Encyclopedia of Type Strains, Phase I: the one thousand microbial genomes (KMG-I) project.</title>
        <authorList>
            <person name="Kyrpides N."/>
        </authorList>
    </citation>
    <scope>NUCLEOTIDE SEQUENCE [LARGE SCALE GENOMIC DNA]</scope>
    <source>
        <strain evidence="1 2">DSM 375</strain>
    </source>
</reference>
<dbReference type="Proteomes" id="UP000319627">
    <property type="component" value="Unassembled WGS sequence"/>
</dbReference>
<dbReference type="RefSeq" id="WP_144570910.1">
    <property type="nucleotide sequence ID" value="NZ_VLKG01000003.1"/>
</dbReference>